<reference evidence="1 2" key="2">
    <citation type="journal article" date="2022" name="Mol. Ecol. Resour.">
        <title>The genomes of chicory, endive, great burdock and yacon provide insights into Asteraceae paleo-polyploidization history and plant inulin production.</title>
        <authorList>
            <person name="Fan W."/>
            <person name="Wang S."/>
            <person name="Wang H."/>
            <person name="Wang A."/>
            <person name="Jiang F."/>
            <person name="Liu H."/>
            <person name="Zhao H."/>
            <person name="Xu D."/>
            <person name="Zhang Y."/>
        </authorList>
    </citation>
    <scope>NUCLEOTIDE SEQUENCE [LARGE SCALE GENOMIC DNA]</scope>
    <source>
        <strain evidence="2">cv. Punajuju</strain>
        <tissue evidence="1">Leaves</tissue>
    </source>
</reference>
<proteinExistence type="predicted"/>
<sequence length="371" mass="43483">MMNEIRPSFDSILSSKSEWNGNEQGGCFDYTTDRSCWYWLHSDQEHEYVANVQNQPWTGNTNCRGHDNKVLGPWSLFNYSVHCEIKWEDLTIRERIGRGSSGSVYHAVWHGSDVALKFFFKQENSQDVIVSFTHEVSLMKRIRHPNILLFMGTVTSPQHIGIVTEFLRRSGIQSPPQIQCIHTCENDIKLFHMHLNGNLFELLRRNRARLDWRRRIRMAIDIAQGINYLHNCLPPIIHHDLKSSNLLVGKDWTVKPEWTAPEVLRNEQADERSNIYSYGVVLWEITTEKIPWNGLNSMQVMEAVGFFNQGLDIPKDVHPRWASLIQRCLCSEPESRPTFQEILDELKDLHMEFMFKLPLHEESRAKRNWKI</sequence>
<dbReference type="Proteomes" id="UP001055811">
    <property type="component" value="Linkage Group LG05"/>
</dbReference>
<name>A0ACB9CUX5_CICIN</name>
<keyword evidence="2" id="KW-1185">Reference proteome</keyword>
<evidence type="ECO:0000313" key="2">
    <source>
        <dbReference type="Proteomes" id="UP001055811"/>
    </source>
</evidence>
<protein>
    <submittedName>
        <fullName evidence="1">Uncharacterized protein</fullName>
    </submittedName>
</protein>
<accession>A0ACB9CUX5</accession>
<comment type="caution">
    <text evidence="1">The sequence shown here is derived from an EMBL/GenBank/DDBJ whole genome shotgun (WGS) entry which is preliminary data.</text>
</comment>
<dbReference type="EMBL" id="CM042013">
    <property type="protein sequence ID" value="KAI3737892.1"/>
    <property type="molecule type" value="Genomic_DNA"/>
</dbReference>
<gene>
    <name evidence="1" type="ORF">L2E82_27907</name>
</gene>
<organism evidence="1 2">
    <name type="scientific">Cichorium intybus</name>
    <name type="common">Chicory</name>
    <dbReference type="NCBI Taxonomy" id="13427"/>
    <lineage>
        <taxon>Eukaryota</taxon>
        <taxon>Viridiplantae</taxon>
        <taxon>Streptophyta</taxon>
        <taxon>Embryophyta</taxon>
        <taxon>Tracheophyta</taxon>
        <taxon>Spermatophyta</taxon>
        <taxon>Magnoliopsida</taxon>
        <taxon>eudicotyledons</taxon>
        <taxon>Gunneridae</taxon>
        <taxon>Pentapetalae</taxon>
        <taxon>asterids</taxon>
        <taxon>campanulids</taxon>
        <taxon>Asterales</taxon>
        <taxon>Asteraceae</taxon>
        <taxon>Cichorioideae</taxon>
        <taxon>Cichorieae</taxon>
        <taxon>Cichoriinae</taxon>
        <taxon>Cichorium</taxon>
    </lineage>
</organism>
<reference evidence="2" key="1">
    <citation type="journal article" date="2022" name="Mol. Ecol. Resour.">
        <title>The genomes of chicory, endive, great burdock and yacon provide insights into Asteraceae palaeo-polyploidization history and plant inulin production.</title>
        <authorList>
            <person name="Fan W."/>
            <person name="Wang S."/>
            <person name="Wang H."/>
            <person name="Wang A."/>
            <person name="Jiang F."/>
            <person name="Liu H."/>
            <person name="Zhao H."/>
            <person name="Xu D."/>
            <person name="Zhang Y."/>
        </authorList>
    </citation>
    <scope>NUCLEOTIDE SEQUENCE [LARGE SCALE GENOMIC DNA]</scope>
    <source>
        <strain evidence="2">cv. Punajuju</strain>
    </source>
</reference>
<evidence type="ECO:0000313" key="1">
    <source>
        <dbReference type="EMBL" id="KAI3737892.1"/>
    </source>
</evidence>